<sequence length="171" mass="18904">MVNARSRVGRTVPAPEGRPVGPGKEKREEMTEAPTPFEVFEPGTYLHGTKAVLEPGELLVPGRTSNYDADRRLRHVYVTQTLDAAAYGAELAQGEGPGHVYVVEPTGELEDDPNVTDMRFPGNPTRSYRTREPVRVVRELEGWTGHSPETVQAMREGLAELRRKGEAVILD</sequence>
<organism evidence="3 4">
    <name type="scientific">Nocardiopsis kunsanensis</name>
    <dbReference type="NCBI Taxonomy" id="141693"/>
    <lineage>
        <taxon>Bacteria</taxon>
        <taxon>Bacillati</taxon>
        <taxon>Actinomycetota</taxon>
        <taxon>Actinomycetes</taxon>
        <taxon>Streptosporangiales</taxon>
        <taxon>Nocardiopsidaceae</taxon>
        <taxon>Nocardiopsis</taxon>
    </lineage>
</organism>
<proteinExistence type="predicted"/>
<comment type="caution">
    <text evidence="3">The sequence shown here is derived from an EMBL/GenBank/DDBJ whole genome shotgun (WGS) entry which is preliminary data.</text>
</comment>
<feature type="region of interest" description="Disordered" evidence="1">
    <location>
        <begin position="1"/>
        <end position="35"/>
    </location>
</feature>
<gene>
    <name evidence="3" type="ORF">GCM10007147_32460</name>
</gene>
<protein>
    <submittedName>
        <fullName evidence="3">NAD(+)--rifampin ADP-ribosyltransferase</fullName>
    </submittedName>
</protein>
<dbReference type="Proteomes" id="UP000654947">
    <property type="component" value="Unassembled WGS sequence"/>
</dbReference>
<dbReference type="AlphaFoldDB" id="A0A918XFV2"/>
<feature type="domain" description="Rifampin ADP-ribosyltransferase" evidence="2">
    <location>
        <begin position="45"/>
        <end position="143"/>
    </location>
</feature>
<accession>A0A918XFV2</accession>
<name>A0A918XFV2_9ACTN</name>
<dbReference type="InterPro" id="IPR038611">
    <property type="entry name" value="Arr_sf"/>
</dbReference>
<dbReference type="NCBIfam" id="NF033144">
    <property type="entry name" value="rifampin_ARR"/>
    <property type="match status" value="1"/>
</dbReference>
<reference evidence="3 4" key="1">
    <citation type="journal article" date="2014" name="Int. J. Syst. Evol. Microbiol.">
        <title>Complete genome sequence of Corynebacterium casei LMG S-19264T (=DSM 44701T), isolated from a smear-ripened cheese.</title>
        <authorList>
            <consortium name="US DOE Joint Genome Institute (JGI-PGF)"/>
            <person name="Walter F."/>
            <person name="Albersmeier A."/>
            <person name="Kalinowski J."/>
            <person name="Ruckert C."/>
        </authorList>
    </citation>
    <scope>NUCLEOTIDE SEQUENCE [LARGE SCALE GENOMIC DNA]</scope>
    <source>
        <strain evidence="3 4">KCTC 19473</strain>
    </source>
</reference>
<dbReference type="InterPro" id="IPR021975">
    <property type="entry name" value="Rifampin_Arr"/>
</dbReference>
<dbReference type="Gene3D" id="3.20.170.40">
    <property type="entry name" value="Rifampin ADP-ribosyltransferase domain"/>
    <property type="match status" value="1"/>
</dbReference>
<dbReference type="EMBL" id="BMXL01000018">
    <property type="protein sequence ID" value="GHD30553.1"/>
    <property type="molecule type" value="Genomic_DNA"/>
</dbReference>
<evidence type="ECO:0000313" key="4">
    <source>
        <dbReference type="Proteomes" id="UP000654947"/>
    </source>
</evidence>
<evidence type="ECO:0000313" key="3">
    <source>
        <dbReference type="EMBL" id="GHD30553.1"/>
    </source>
</evidence>
<evidence type="ECO:0000259" key="2">
    <source>
        <dbReference type="Pfam" id="PF12120"/>
    </source>
</evidence>
<dbReference type="Pfam" id="PF12120">
    <property type="entry name" value="Arr-ms"/>
    <property type="match status" value="1"/>
</dbReference>
<keyword evidence="4" id="KW-1185">Reference proteome</keyword>
<evidence type="ECO:0000256" key="1">
    <source>
        <dbReference type="SAM" id="MobiDB-lite"/>
    </source>
</evidence>